<gene>
    <name evidence="5" type="ORF">AB5J49_05485</name>
</gene>
<dbReference type="AlphaFoldDB" id="A0AB39PR85"/>
<evidence type="ECO:0000313" key="5">
    <source>
        <dbReference type="EMBL" id="XDQ32822.1"/>
    </source>
</evidence>
<dbReference type="EMBL" id="CP163439">
    <property type="protein sequence ID" value="XDQ32822.1"/>
    <property type="molecule type" value="Genomic_DNA"/>
</dbReference>
<proteinExistence type="predicted"/>
<accession>A0AB39PR85</accession>
<reference evidence="5" key="1">
    <citation type="submission" date="2024-07" db="EMBL/GenBank/DDBJ databases">
        <authorList>
            <person name="Yu S.T."/>
        </authorList>
    </citation>
    <scope>NUCLEOTIDE SEQUENCE</scope>
    <source>
        <strain evidence="5">R28</strain>
    </source>
</reference>
<feature type="domain" description="HTH luxR-type" evidence="4">
    <location>
        <begin position="85"/>
        <end position="150"/>
    </location>
</feature>
<evidence type="ECO:0000259" key="4">
    <source>
        <dbReference type="PROSITE" id="PS50043"/>
    </source>
</evidence>
<sequence length="154" mass="16639">MLELLAWATAEGGCHERAARLLGAADALWRDAGSSISAFGPQMAAEHARCEAGAVAALGRASYRKVFEESRLLHYALEPDQEPIVPSAPHPLTARKQEVAELVAQGMTNRQIAAVLVVSSRTVEGHVENIRGKLGLARRTQVAIWWAAKEHQSP</sequence>
<dbReference type="GO" id="GO:0003677">
    <property type="term" value="F:DNA binding"/>
    <property type="evidence" value="ECO:0007669"/>
    <property type="project" value="UniProtKB-KW"/>
</dbReference>
<keyword evidence="3" id="KW-0804">Transcription</keyword>
<dbReference type="CDD" id="cd06170">
    <property type="entry name" value="LuxR_C_like"/>
    <property type="match status" value="1"/>
</dbReference>
<dbReference type="PANTHER" id="PTHR44688">
    <property type="entry name" value="DNA-BINDING TRANSCRIPTIONAL ACTIVATOR DEVR_DOSR"/>
    <property type="match status" value="1"/>
</dbReference>
<dbReference type="SUPFAM" id="SSF46894">
    <property type="entry name" value="C-terminal effector domain of the bipartite response regulators"/>
    <property type="match status" value="1"/>
</dbReference>
<dbReference type="InterPro" id="IPR016032">
    <property type="entry name" value="Sig_transdc_resp-reg_C-effctor"/>
</dbReference>
<evidence type="ECO:0000256" key="3">
    <source>
        <dbReference type="ARBA" id="ARBA00023163"/>
    </source>
</evidence>
<keyword evidence="2" id="KW-0238">DNA-binding</keyword>
<evidence type="ECO:0000256" key="1">
    <source>
        <dbReference type="ARBA" id="ARBA00023015"/>
    </source>
</evidence>
<evidence type="ECO:0000256" key="2">
    <source>
        <dbReference type="ARBA" id="ARBA00023125"/>
    </source>
</evidence>
<dbReference type="InterPro" id="IPR036388">
    <property type="entry name" value="WH-like_DNA-bd_sf"/>
</dbReference>
<dbReference type="PANTHER" id="PTHR44688:SF16">
    <property type="entry name" value="DNA-BINDING TRANSCRIPTIONAL ACTIVATOR DEVR_DOSR"/>
    <property type="match status" value="1"/>
</dbReference>
<keyword evidence="1" id="KW-0805">Transcription regulation</keyword>
<dbReference type="GO" id="GO:0006355">
    <property type="term" value="P:regulation of DNA-templated transcription"/>
    <property type="evidence" value="ECO:0007669"/>
    <property type="project" value="InterPro"/>
</dbReference>
<dbReference type="PROSITE" id="PS00622">
    <property type="entry name" value="HTH_LUXR_1"/>
    <property type="match status" value="1"/>
</dbReference>
<dbReference type="Gene3D" id="1.10.10.10">
    <property type="entry name" value="Winged helix-like DNA-binding domain superfamily/Winged helix DNA-binding domain"/>
    <property type="match status" value="1"/>
</dbReference>
<dbReference type="RefSeq" id="WP_369167317.1">
    <property type="nucleotide sequence ID" value="NZ_CP163439.1"/>
</dbReference>
<name>A0AB39PR85_9ACTN</name>
<dbReference type="Pfam" id="PF00196">
    <property type="entry name" value="GerE"/>
    <property type="match status" value="1"/>
</dbReference>
<dbReference type="SMART" id="SM00421">
    <property type="entry name" value="HTH_LUXR"/>
    <property type="match status" value="1"/>
</dbReference>
<dbReference type="PROSITE" id="PS50043">
    <property type="entry name" value="HTH_LUXR_2"/>
    <property type="match status" value="1"/>
</dbReference>
<organism evidence="5">
    <name type="scientific">Streptomyces sp. R28</name>
    <dbReference type="NCBI Taxonomy" id="3238628"/>
    <lineage>
        <taxon>Bacteria</taxon>
        <taxon>Bacillati</taxon>
        <taxon>Actinomycetota</taxon>
        <taxon>Actinomycetes</taxon>
        <taxon>Kitasatosporales</taxon>
        <taxon>Streptomycetaceae</taxon>
        <taxon>Streptomyces</taxon>
    </lineage>
</organism>
<dbReference type="PRINTS" id="PR00038">
    <property type="entry name" value="HTHLUXR"/>
</dbReference>
<protein>
    <submittedName>
        <fullName evidence="5">Response regulator transcription factor</fullName>
    </submittedName>
</protein>
<dbReference type="InterPro" id="IPR000792">
    <property type="entry name" value="Tscrpt_reg_LuxR_C"/>
</dbReference>